<comment type="similarity">
    <text evidence="1">Belongs to the 'phage' integrase family.</text>
</comment>
<name>A0A840GK47_RHOTE</name>
<dbReference type="GO" id="GO:0003677">
    <property type="term" value="F:DNA binding"/>
    <property type="evidence" value="ECO:0007669"/>
    <property type="project" value="UniProtKB-UniRule"/>
</dbReference>
<dbReference type="InterPro" id="IPR010998">
    <property type="entry name" value="Integrase_recombinase_N"/>
</dbReference>
<evidence type="ECO:0000256" key="5">
    <source>
        <dbReference type="PROSITE-ProRule" id="PRU01248"/>
    </source>
</evidence>
<feature type="domain" description="Core-binding (CB)" evidence="8">
    <location>
        <begin position="38"/>
        <end position="116"/>
    </location>
</feature>
<dbReference type="PROSITE" id="PS51900">
    <property type="entry name" value="CB"/>
    <property type="match status" value="1"/>
</dbReference>
<sequence>MKHGRYYLVRENKWHPLARNLHDALVEYARLTAGPESGALGELVSRTLTDMKKTVADSTYKNYTSCSRRVLEAFAEFTPQQIKPQHVASFLDDNKATPSMANLLRSFLKGMFARAVRWGVVETNPVRDIGQFKTKKRDRYITAAEYAAIREKATPTLQCLMDLAYITGQRMGDVLKVKYSDISEAGVFVKQQKTGQRVLIAMTPDLDAAIKQARAIHQSVKGLTLLHKRDGAPLAYGTIHHQWKKACSDAKVEDAHFHDIRAAAATDAKAQGLDSKTLLGHTTDSSHNRYLRSKETPVAKPNRARKS</sequence>
<comment type="caution">
    <text evidence="9">The sequence shown here is derived from an EMBL/GenBank/DDBJ whole genome shotgun (WGS) entry which is preliminary data.</text>
</comment>
<protein>
    <submittedName>
        <fullName evidence="9">Integrase</fullName>
    </submittedName>
</protein>
<keyword evidence="3 5" id="KW-0238">DNA-binding</keyword>
<organism evidence="9 10">
    <name type="scientific">Rhodocyclus tenuis</name>
    <name type="common">Rhodospirillum tenue</name>
    <dbReference type="NCBI Taxonomy" id="1066"/>
    <lineage>
        <taxon>Bacteria</taxon>
        <taxon>Pseudomonadati</taxon>
        <taxon>Pseudomonadota</taxon>
        <taxon>Betaproteobacteria</taxon>
        <taxon>Rhodocyclales</taxon>
        <taxon>Rhodocyclaceae</taxon>
        <taxon>Rhodocyclus</taxon>
    </lineage>
</organism>
<dbReference type="GO" id="GO:0006310">
    <property type="term" value="P:DNA recombination"/>
    <property type="evidence" value="ECO:0007669"/>
    <property type="project" value="UniProtKB-KW"/>
</dbReference>
<reference evidence="9 10" key="1">
    <citation type="submission" date="2020-08" db="EMBL/GenBank/DDBJ databases">
        <title>Genome sequencing of Purple Non-Sulfur Bacteria from various extreme environments.</title>
        <authorList>
            <person name="Mayer M."/>
        </authorList>
    </citation>
    <scope>NUCLEOTIDE SEQUENCE [LARGE SCALE GENOMIC DNA]</scope>
    <source>
        <strain evidence="9 10">2761</strain>
    </source>
</reference>
<evidence type="ECO:0000256" key="3">
    <source>
        <dbReference type="ARBA" id="ARBA00023125"/>
    </source>
</evidence>
<dbReference type="EMBL" id="JACIGE010000011">
    <property type="protein sequence ID" value="MBB4248519.1"/>
    <property type="molecule type" value="Genomic_DNA"/>
</dbReference>
<evidence type="ECO:0000256" key="6">
    <source>
        <dbReference type="SAM" id="MobiDB-lite"/>
    </source>
</evidence>
<evidence type="ECO:0000259" key="7">
    <source>
        <dbReference type="PROSITE" id="PS51898"/>
    </source>
</evidence>
<accession>A0A840GK47</accession>
<dbReference type="InterPro" id="IPR013762">
    <property type="entry name" value="Integrase-like_cat_sf"/>
</dbReference>
<dbReference type="Gene3D" id="1.10.443.10">
    <property type="entry name" value="Intergrase catalytic core"/>
    <property type="match status" value="1"/>
</dbReference>
<evidence type="ECO:0000313" key="10">
    <source>
        <dbReference type="Proteomes" id="UP000587070"/>
    </source>
</evidence>
<dbReference type="InterPro" id="IPR044068">
    <property type="entry name" value="CB"/>
</dbReference>
<evidence type="ECO:0000313" key="9">
    <source>
        <dbReference type="EMBL" id="MBB4248519.1"/>
    </source>
</evidence>
<gene>
    <name evidence="9" type="ORF">GGD90_002911</name>
</gene>
<dbReference type="InterPro" id="IPR050090">
    <property type="entry name" value="Tyrosine_recombinase_XerCD"/>
</dbReference>
<evidence type="ECO:0000256" key="1">
    <source>
        <dbReference type="ARBA" id="ARBA00008857"/>
    </source>
</evidence>
<dbReference type="PANTHER" id="PTHR30349">
    <property type="entry name" value="PHAGE INTEGRASE-RELATED"/>
    <property type="match status" value="1"/>
</dbReference>
<evidence type="ECO:0000259" key="8">
    <source>
        <dbReference type="PROSITE" id="PS51900"/>
    </source>
</evidence>
<dbReference type="RefSeq" id="WP_184415215.1">
    <property type="nucleotide sequence ID" value="NZ_JACIGE010000011.1"/>
</dbReference>
<dbReference type="Pfam" id="PF00589">
    <property type="entry name" value="Phage_integrase"/>
    <property type="match status" value="1"/>
</dbReference>
<dbReference type="PANTHER" id="PTHR30349:SF41">
    <property type="entry name" value="INTEGRASE_RECOMBINASE PROTEIN MJ0367-RELATED"/>
    <property type="match status" value="1"/>
</dbReference>
<feature type="region of interest" description="Disordered" evidence="6">
    <location>
        <begin position="277"/>
        <end position="307"/>
    </location>
</feature>
<proteinExistence type="inferred from homology"/>
<keyword evidence="4" id="KW-0233">DNA recombination</keyword>
<keyword evidence="2" id="KW-0229">DNA integration</keyword>
<evidence type="ECO:0000256" key="4">
    <source>
        <dbReference type="ARBA" id="ARBA00023172"/>
    </source>
</evidence>
<dbReference type="Gene3D" id="1.10.150.130">
    <property type="match status" value="1"/>
</dbReference>
<dbReference type="InterPro" id="IPR011010">
    <property type="entry name" value="DNA_brk_join_enz"/>
</dbReference>
<dbReference type="PROSITE" id="PS51898">
    <property type="entry name" value="TYR_RECOMBINASE"/>
    <property type="match status" value="1"/>
</dbReference>
<keyword evidence="10" id="KW-1185">Reference proteome</keyword>
<feature type="compositionally biased region" description="Basic and acidic residues" evidence="6">
    <location>
        <begin position="284"/>
        <end position="297"/>
    </location>
</feature>
<dbReference type="InterPro" id="IPR002104">
    <property type="entry name" value="Integrase_catalytic"/>
</dbReference>
<dbReference type="Proteomes" id="UP000587070">
    <property type="component" value="Unassembled WGS sequence"/>
</dbReference>
<dbReference type="GO" id="GO:0015074">
    <property type="term" value="P:DNA integration"/>
    <property type="evidence" value="ECO:0007669"/>
    <property type="project" value="UniProtKB-KW"/>
</dbReference>
<dbReference type="AlphaFoldDB" id="A0A840GK47"/>
<feature type="domain" description="Tyr recombinase" evidence="7">
    <location>
        <begin position="136"/>
        <end position="305"/>
    </location>
</feature>
<evidence type="ECO:0000256" key="2">
    <source>
        <dbReference type="ARBA" id="ARBA00022908"/>
    </source>
</evidence>
<dbReference type="SUPFAM" id="SSF56349">
    <property type="entry name" value="DNA breaking-rejoining enzymes"/>
    <property type="match status" value="1"/>
</dbReference>